<dbReference type="Pfam" id="PF01446">
    <property type="entry name" value="Rep_1"/>
    <property type="match status" value="1"/>
</dbReference>
<protein>
    <submittedName>
        <fullName evidence="2">Replication protein</fullName>
    </submittedName>
</protein>
<keyword evidence="3" id="KW-1185">Reference proteome</keyword>
<dbReference type="OrthoDB" id="10611162at2759"/>
<reference evidence="2 3" key="1">
    <citation type="submission" date="2014-11" db="EMBL/GenBank/DDBJ databases">
        <title>Genetic blueprint of the zoonotic pathogen Toxocara canis.</title>
        <authorList>
            <person name="Zhu X.-Q."/>
            <person name="Korhonen P.K."/>
            <person name="Cai H."/>
            <person name="Young N.D."/>
            <person name="Nejsum P."/>
            <person name="von Samson-Himmelstjerna G."/>
            <person name="Boag P.R."/>
            <person name="Tan P."/>
            <person name="Li Q."/>
            <person name="Min J."/>
            <person name="Yang Y."/>
            <person name="Wang X."/>
            <person name="Fang X."/>
            <person name="Hall R.S."/>
            <person name="Hofmann A."/>
            <person name="Sternberg P.W."/>
            <person name="Jex A.R."/>
            <person name="Gasser R.B."/>
        </authorList>
    </citation>
    <scope>NUCLEOTIDE SEQUENCE [LARGE SCALE GENOMIC DNA]</scope>
    <source>
        <strain evidence="2">PN_DK_2014</strain>
    </source>
</reference>
<evidence type="ECO:0000313" key="2">
    <source>
        <dbReference type="EMBL" id="KHN84291.1"/>
    </source>
</evidence>
<dbReference type="GO" id="GO:0006260">
    <property type="term" value="P:DNA replication"/>
    <property type="evidence" value="ECO:0007669"/>
    <property type="project" value="UniProtKB-KW"/>
</dbReference>
<organism evidence="2 3">
    <name type="scientific">Toxocara canis</name>
    <name type="common">Canine roundworm</name>
    <dbReference type="NCBI Taxonomy" id="6265"/>
    <lineage>
        <taxon>Eukaryota</taxon>
        <taxon>Metazoa</taxon>
        <taxon>Ecdysozoa</taxon>
        <taxon>Nematoda</taxon>
        <taxon>Chromadorea</taxon>
        <taxon>Rhabditida</taxon>
        <taxon>Spirurina</taxon>
        <taxon>Ascaridomorpha</taxon>
        <taxon>Ascaridoidea</taxon>
        <taxon>Toxocaridae</taxon>
        <taxon>Toxocara</taxon>
    </lineage>
</organism>
<dbReference type="Proteomes" id="UP000031036">
    <property type="component" value="Unassembled WGS sequence"/>
</dbReference>
<comment type="caution">
    <text evidence="2">The sequence shown here is derived from an EMBL/GenBank/DDBJ whole genome shotgun (WGS) entry which is preliminary data.</text>
</comment>
<evidence type="ECO:0000256" key="1">
    <source>
        <dbReference type="ARBA" id="ARBA00022705"/>
    </source>
</evidence>
<dbReference type="GO" id="GO:0003677">
    <property type="term" value="F:DNA binding"/>
    <property type="evidence" value="ECO:0007669"/>
    <property type="project" value="InterPro"/>
</dbReference>
<evidence type="ECO:0000313" key="3">
    <source>
        <dbReference type="Proteomes" id="UP000031036"/>
    </source>
</evidence>
<dbReference type="EMBL" id="JPKZ01001013">
    <property type="protein sequence ID" value="KHN84291.1"/>
    <property type="molecule type" value="Genomic_DNA"/>
</dbReference>
<proteinExistence type="predicted"/>
<name>A0A0B2VLD5_TOXCA</name>
<keyword evidence="1" id="KW-0235">DNA replication</keyword>
<sequence>MQTVEWVQLWRTVLRLDYDPICDVRRVYNKAGKRKAVAEVAKYTLKDTEFATNDKDLTDKLVKILSTALRGRRLFAFGGIMKDAAKALGVEELAEGDLVHIDEEEPTVRGDVAIALEVYRWNFGVANYIRDDNFSFSKRDMLTKPD</sequence>
<accession>A0A0B2VLD5</accession>
<gene>
    <name evidence="2" type="primary">repB</name>
    <name evidence="2" type="ORF">Tcan_11118</name>
</gene>
<dbReference type="InterPro" id="IPR000989">
    <property type="entry name" value="Rep"/>
</dbReference>
<dbReference type="AlphaFoldDB" id="A0A0B2VLD5"/>